<dbReference type="PROSITE" id="PS50157">
    <property type="entry name" value="ZINC_FINGER_C2H2_2"/>
    <property type="match status" value="1"/>
</dbReference>
<dbReference type="Gene3D" id="3.30.160.60">
    <property type="entry name" value="Classic Zinc Finger"/>
    <property type="match status" value="1"/>
</dbReference>
<feature type="domain" description="C2H2-type" evidence="2">
    <location>
        <begin position="44"/>
        <end position="73"/>
    </location>
</feature>
<sequence>MYDLSNESQIILLTTSLFFSDFFATRPCDMDMNTKIRRRYGGSYVCPNFNCIRSFNWKGNLTRHLKYECGVMPRFKCPYCEYCCKVKTDVRKHIIRRHKNLAVYVVDIFKNSCSMHGREVDEQRS</sequence>
<proteinExistence type="predicted"/>
<evidence type="ECO:0000259" key="2">
    <source>
        <dbReference type="PROSITE" id="PS50157"/>
    </source>
</evidence>
<gene>
    <name evidence="3" type="ORF">RF55_20487</name>
</gene>
<dbReference type="Proteomes" id="UP000036403">
    <property type="component" value="Unassembled WGS sequence"/>
</dbReference>
<keyword evidence="4" id="KW-1185">Reference proteome</keyword>
<reference evidence="3 4" key="1">
    <citation type="submission" date="2015-04" db="EMBL/GenBank/DDBJ databases">
        <title>Lasius niger genome sequencing.</title>
        <authorList>
            <person name="Konorov E.A."/>
            <person name="Nikitin M.A."/>
            <person name="Kirill M.V."/>
            <person name="Chang P."/>
        </authorList>
    </citation>
    <scope>NUCLEOTIDE SEQUENCE [LARGE SCALE GENOMIC DNA]</scope>
    <source>
        <tissue evidence="3">Whole</tissue>
    </source>
</reference>
<evidence type="ECO:0000256" key="1">
    <source>
        <dbReference type="PROSITE-ProRule" id="PRU00042"/>
    </source>
</evidence>
<dbReference type="GO" id="GO:0008270">
    <property type="term" value="F:zinc ion binding"/>
    <property type="evidence" value="ECO:0007669"/>
    <property type="project" value="UniProtKB-KW"/>
</dbReference>
<dbReference type="PaxDb" id="67767-A0A0J7MRZ1"/>
<evidence type="ECO:0000313" key="4">
    <source>
        <dbReference type="Proteomes" id="UP000036403"/>
    </source>
</evidence>
<accession>A0A0J7MRZ1</accession>
<comment type="caution">
    <text evidence="3">The sequence shown here is derived from an EMBL/GenBank/DDBJ whole genome shotgun (WGS) entry which is preliminary data.</text>
</comment>
<name>A0A0J7MRZ1_LASNI</name>
<protein>
    <submittedName>
        <fullName evidence="3">Longitudinals lacking isoforms a b d l</fullName>
    </submittedName>
</protein>
<dbReference type="AlphaFoldDB" id="A0A0J7MRZ1"/>
<dbReference type="SMART" id="SM00355">
    <property type="entry name" value="ZnF_C2H2"/>
    <property type="match status" value="2"/>
</dbReference>
<keyword evidence="1" id="KW-0479">Metal-binding</keyword>
<dbReference type="EMBL" id="LBMM01020517">
    <property type="protein sequence ID" value="KMQ83270.1"/>
    <property type="molecule type" value="Genomic_DNA"/>
</dbReference>
<dbReference type="InterPro" id="IPR013087">
    <property type="entry name" value="Znf_C2H2_type"/>
</dbReference>
<evidence type="ECO:0000313" key="3">
    <source>
        <dbReference type="EMBL" id="KMQ83270.1"/>
    </source>
</evidence>
<keyword evidence="1" id="KW-0862">Zinc</keyword>
<dbReference type="OrthoDB" id="7545886at2759"/>
<keyword evidence="1" id="KW-0863">Zinc-finger</keyword>
<organism evidence="3 4">
    <name type="scientific">Lasius niger</name>
    <name type="common">Black garden ant</name>
    <dbReference type="NCBI Taxonomy" id="67767"/>
    <lineage>
        <taxon>Eukaryota</taxon>
        <taxon>Metazoa</taxon>
        <taxon>Ecdysozoa</taxon>
        <taxon>Arthropoda</taxon>
        <taxon>Hexapoda</taxon>
        <taxon>Insecta</taxon>
        <taxon>Pterygota</taxon>
        <taxon>Neoptera</taxon>
        <taxon>Endopterygota</taxon>
        <taxon>Hymenoptera</taxon>
        <taxon>Apocrita</taxon>
        <taxon>Aculeata</taxon>
        <taxon>Formicoidea</taxon>
        <taxon>Formicidae</taxon>
        <taxon>Formicinae</taxon>
        <taxon>Lasius</taxon>
        <taxon>Lasius</taxon>
    </lineage>
</organism>